<dbReference type="SUPFAM" id="SSF52540">
    <property type="entry name" value="P-loop containing nucleoside triphosphate hydrolases"/>
    <property type="match status" value="1"/>
</dbReference>
<accession>A0ABS8DGS8</accession>
<evidence type="ECO:0000256" key="1">
    <source>
        <dbReference type="ARBA" id="ARBA00022448"/>
    </source>
</evidence>
<keyword evidence="3 5" id="KW-0067">ATP-binding</keyword>
<dbReference type="PANTHER" id="PTHR42711">
    <property type="entry name" value="ABC TRANSPORTER ATP-BINDING PROTEIN"/>
    <property type="match status" value="1"/>
</dbReference>
<dbReference type="Pfam" id="PF00005">
    <property type="entry name" value="ABC_tran"/>
    <property type="match status" value="1"/>
</dbReference>
<evidence type="ECO:0000313" key="5">
    <source>
        <dbReference type="EMBL" id="MCB7387317.1"/>
    </source>
</evidence>
<dbReference type="CDD" id="cd03230">
    <property type="entry name" value="ABC_DR_subfamily_A"/>
    <property type="match status" value="1"/>
</dbReference>
<reference evidence="5 6" key="1">
    <citation type="submission" date="2021-10" db="EMBL/GenBank/DDBJ databases">
        <title>Collection of gut derived symbiotic bacterial strains cultured from healthy donors.</title>
        <authorList>
            <person name="Lin H."/>
            <person name="Littmann E."/>
            <person name="Kohout C."/>
            <person name="Pamer E.G."/>
        </authorList>
    </citation>
    <scope>NUCLEOTIDE SEQUENCE [LARGE SCALE GENOMIC DNA]</scope>
    <source>
        <strain evidence="5 6">DFI.1.165</strain>
    </source>
</reference>
<evidence type="ECO:0000259" key="4">
    <source>
        <dbReference type="PROSITE" id="PS50893"/>
    </source>
</evidence>
<dbReference type="PANTHER" id="PTHR42711:SF13">
    <property type="entry name" value="ABC TRANSPORTER, ATP-BINDING PROTEIN"/>
    <property type="match status" value="1"/>
</dbReference>
<organism evidence="5 6">
    <name type="scientific">Bariatricus massiliensis</name>
    <dbReference type="NCBI Taxonomy" id="1745713"/>
    <lineage>
        <taxon>Bacteria</taxon>
        <taxon>Bacillati</taxon>
        <taxon>Bacillota</taxon>
        <taxon>Clostridia</taxon>
        <taxon>Lachnospirales</taxon>
        <taxon>Lachnospiraceae</taxon>
        <taxon>Bariatricus</taxon>
    </lineage>
</organism>
<dbReference type="GO" id="GO:0005524">
    <property type="term" value="F:ATP binding"/>
    <property type="evidence" value="ECO:0007669"/>
    <property type="project" value="UniProtKB-KW"/>
</dbReference>
<dbReference type="RefSeq" id="WP_066734290.1">
    <property type="nucleotide sequence ID" value="NZ_JAJCIQ010000003.1"/>
</dbReference>
<keyword evidence="6" id="KW-1185">Reference proteome</keyword>
<dbReference type="Gene3D" id="3.40.50.300">
    <property type="entry name" value="P-loop containing nucleotide triphosphate hydrolases"/>
    <property type="match status" value="1"/>
</dbReference>
<dbReference type="InterPro" id="IPR003593">
    <property type="entry name" value="AAA+_ATPase"/>
</dbReference>
<dbReference type="EMBL" id="JAJCIS010000003">
    <property type="protein sequence ID" value="MCB7387317.1"/>
    <property type="molecule type" value="Genomic_DNA"/>
</dbReference>
<name>A0ABS8DGS8_9FIRM</name>
<keyword evidence="2" id="KW-0547">Nucleotide-binding</keyword>
<protein>
    <submittedName>
        <fullName evidence="5">ABC transporter ATP-binding protein</fullName>
    </submittedName>
</protein>
<dbReference type="InterPro" id="IPR003439">
    <property type="entry name" value="ABC_transporter-like_ATP-bd"/>
</dbReference>
<dbReference type="PROSITE" id="PS50893">
    <property type="entry name" value="ABC_TRANSPORTER_2"/>
    <property type="match status" value="1"/>
</dbReference>
<dbReference type="InterPro" id="IPR050763">
    <property type="entry name" value="ABC_transporter_ATP-binding"/>
</dbReference>
<evidence type="ECO:0000313" key="6">
    <source>
        <dbReference type="Proteomes" id="UP001299546"/>
    </source>
</evidence>
<dbReference type="PROSITE" id="PS00211">
    <property type="entry name" value="ABC_TRANSPORTER_1"/>
    <property type="match status" value="1"/>
</dbReference>
<comment type="caution">
    <text evidence="5">The sequence shown here is derived from an EMBL/GenBank/DDBJ whole genome shotgun (WGS) entry which is preliminary data.</text>
</comment>
<evidence type="ECO:0000256" key="3">
    <source>
        <dbReference type="ARBA" id="ARBA00022840"/>
    </source>
</evidence>
<gene>
    <name evidence="5" type="ORF">LIZ65_08445</name>
</gene>
<keyword evidence="1" id="KW-0813">Transport</keyword>
<proteinExistence type="predicted"/>
<evidence type="ECO:0000256" key="2">
    <source>
        <dbReference type="ARBA" id="ARBA00022741"/>
    </source>
</evidence>
<feature type="domain" description="ABC transporter" evidence="4">
    <location>
        <begin position="5"/>
        <end position="231"/>
    </location>
</feature>
<dbReference type="Proteomes" id="UP001299546">
    <property type="component" value="Unassembled WGS sequence"/>
</dbReference>
<dbReference type="InterPro" id="IPR017871">
    <property type="entry name" value="ABC_transporter-like_CS"/>
</dbReference>
<sequence length="280" mass="31559">MKEMIYLNEVCLDFGTSFSLDHLTFQVMPGEIFGFLGPSGAGKTTTMKLLTKQLHKKSGSIRILGKDIEKAERSDYDKIGILTDTNGLYERMSIESNLKFFAELKGIKEEDVTDVLRKVRLYDDRKTILKKCSKGMRQRALLAAAVLHRPELLFLDEPTSGLDPATIQEIHKMLLDMNQNGTTIFLTTHNMEEADKLCGRICILNQGKIIASGSPEQLKLQFAQDKIEVMTTEKEKIVLTKGPESAEFIGRLLSADKCLTIHSIEPNLEEIFLQLTGREF</sequence>
<dbReference type="InterPro" id="IPR027417">
    <property type="entry name" value="P-loop_NTPase"/>
</dbReference>
<dbReference type="SMART" id="SM00382">
    <property type="entry name" value="AAA"/>
    <property type="match status" value="1"/>
</dbReference>